<dbReference type="PROSITE" id="PS51257">
    <property type="entry name" value="PROKAR_LIPOPROTEIN"/>
    <property type="match status" value="1"/>
</dbReference>
<sequence>MKSVLEVRKGRIGIGWLIVCSMLIFALSCPTSLYAQSDAVSVTYGNQLGSVKEFVKYDVSPSNSVTLGAGSSKSIKVYGYESNGKKVSLGSKVQWQSGNEQVVKMSGATIKGVAEGSTIVTGVYGSQRFDISVHVTATIKKLIVTPAKVVLSPGKSATFSVQAVYAGGSTRDVTSQVTAKASGQGIDVGSGVVTAVGQPKGSVSVKLYYGGKGATLPVVLQENLVNIDVQPQSLVVEAGAAKPIKVIGTLSSGKKVSLAGKIAWKSGNDQIAKVTVSGVKGLTEGTTRIVGVYGDRTFEIPVQVTPRLKKLTVVASTAKLAPHQSTSYRVQAVYSSGNTSDVTSLAKSKSNGKATVNQGMITAVSKGKAVLTFSYGGKQVSLRITVE</sequence>
<dbReference type="AlphaFoldDB" id="A0A383RH13"/>
<protein>
    <recommendedName>
        <fullName evidence="2">BIG2 domain-containing protein</fullName>
    </recommendedName>
</protein>
<name>A0A383RH13_PAEAL</name>
<keyword evidence="1" id="KW-1133">Transmembrane helix</keyword>
<dbReference type="InterPro" id="IPR003343">
    <property type="entry name" value="Big_2"/>
</dbReference>
<keyword evidence="1" id="KW-0472">Membrane</keyword>
<feature type="transmembrane region" description="Helical" evidence="1">
    <location>
        <begin position="12"/>
        <end position="35"/>
    </location>
</feature>
<feature type="domain" description="BIG2" evidence="2">
    <location>
        <begin position="138"/>
        <end position="219"/>
    </location>
</feature>
<evidence type="ECO:0000313" key="3">
    <source>
        <dbReference type="EMBL" id="SYX86260.1"/>
    </source>
</evidence>
<accession>A0A383RH13</accession>
<reference evidence="4" key="1">
    <citation type="submission" date="2018-08" db="EMBL/GenBank/DDBJ databases">
        <authorList>
            <person name="Chevrot R."/>
        </authorList>
    </citation>
    <scope>NUCLEOTIDE SEQUENCE [LARGE SCALE GENOMIC DNA]</scope>
</reference>
<dbReference type="Pfam" id="PF02368">
    <property type="entry name" value="Big_2"/>
    <property type="match status" value="1"/>
</dbReference>
<dbReference type="Proteomes" id="UP000304148">
    <property type="component" value="Chromosome"/>
</dbReference>
<feature type="domain" description="BIG2" evidence="2">
    <location>
        <begin position="53"/>
        <end position="134"/>
    </location>
</feature>
<dbReference type="RefSeq" id="WP_138188275.1">
    <property type="nucleotide sequence ID" value="NZ_LS992241.1"/>
</dbReference>
<gene>
    <name evidence="3" type="ORF">PBLR_14682</name>
</gene>
<evidence type="ECO:0000313" key="4">
    <source>
        <dbReference type="Proteomes" id="UP000304148"/>
    </source>
</evidence>
<proteinExistence type="predicted"/>
<organism evidence="3 4">
    <name type="scientific">Paenibacillus alvei</name>
    <name type="common">Bacillus alvei</name>
    <dbReference type="NCBI Taxonomy" id="44250"/>
    <lineage>
        <taxon>Bacteria</taxon>
        <taxon>Bacillati</taxon>
        <taxon>Bacillota</taxon>
        <taxon>Bacilli</taxon>
        <taxon>Bacillales</taxon>
        <taxon>Paenibacillaceae</taxon>
        <taxon>Paenibacillus</taxon>
    </lineage>
</organism>
<keyword evidence="1" id="KW-0812">Transmembrane</keyword>
<evidence type="ECO:0000259" key="2">
    <source>
        <dbReference type="SMART" id="SM00635"/>
    </source>
</evidence>
<evidence type="ECO:0000256" key="1">
    <source>
        <dbReference type="SAM" id="Phobius"/>
    </source>
</evidence>
<dbReference type="Gene3D" id="2.60.40.1080">
    <property type="match status" value="4"/>
</dbReference>
<feature type="domain" description="BIG2" evidence="2">
    <location>
        <begin position="223"/>
        <end position="303"/>
    </location>
</feature>
<dbReference type="SMART" id="SM00635">
    <property type="entry name" value="BID_2"/>
    <property type="match status" value="4"/>
</dbReference>
<dbReference type="EMBL" id="LS992241">
    <property type="protein sequence ID" value="SYX86260.1"/>
    <property type="molecule type" value="Genomic_DNA"/>
</dbReference>
<feature type="domain" description="BIG2" evidence="2">
    <location>
        <begin position="307"/>
        <end position="385"/>
    </location>
</feature>